<reference evidence="9" key="1">
    <citation type="submission" date="2020-10" db="EMBL/GenBank/DDBJ databases">
        <authorList>
            <person name="Gilroy R."/>
        </authorList>
    </citation>
    <scope>NUCLEOTIDE SEQUENCE</scope>
    <source>
        <strain evidence="9">11159</strain>
    </source>
</reference>
<accession>A0A9D9DHS1</accession>
<comment type="caution">
    <text evidence="9">The sequence shown here is derived from an EMBL/GenBank/DDBJ whole genome shotgun (WGS) entry which is preliminary data.</text>
</comment>
<evidence type="ECO:0000256" key="4">
    <source>
        <dbReference type="ARBA" id="ARBA00022729"/>
    </source>
</evidence>
<reference evidence="9" key="2">
    <citation type="journal article" date="2021" name="PeerJ">
        <title>Extensive microbial diversity within the chicken gut microbiome revealed by metagenomics and culture.</title>
        <authorList>
            <person name="Gilroy R."/>
            <person name="Ravi A."/>
            <person name="Getino M."/>
            <person name="Pursley I."/>
            <person name="Horton D.L."/>
            <person name="Alikhan N.F."/>
            <person name="Baker D."/>
            <person name="Gharbi K."/>
            <person name="Hall N."/>
            <person name="Watson M."/>
            <person name="Adriaenssens E.M."/>
            <person name="Foster-Nyarko E."/>
            <person name="Jarju S."/>
            <person name="Secka A."/>
            <person name="Antonio M."/>
            <person name="Oren A."/>
            <person name="Chaudhuri R.R."/>
            <person name="La Ragione R."/>
            <person name="Hildebrand F."/>
            <person name="Pallen M.J."/>
        </authorList>
    </citation>
    <scope>NUCLEOTIDE SEQUENCE</scope>
    <source>
        <strain evidence="9">11159</strain>
    </source>
</reference>
<dbReference type="InterPro" id="IPR044085">
    <property type="entry name" value="MglB-like_PBP1"/>
</dbReference>
<sequence>MKRRLIPICALGLIALGVTACGGSKTDADVFIYKYNDTYIASVREALKTEMEAVGVTYNENDGAGDQSRQTDQINTALANGSKMLIVNAVEQNSVGETIMHQAEEKDIPVIFFNREVKDAAVAYEKSCFIGTDPDEAGYMQGEMIAKALLENHTDTALNPEWDKDGDGKITYVMIRANVGNAEADGRTTYSVEECNRLLKEANPSFTLEQFGEDYQAEWDKAKAKEAMDNAWTADTGRTIELVIANNDDMAIGAIESLVSHGYNEANSDATKKLLVVGVDATASAQTYIANEQMYGSIKQDAVGMAKAIAAVAKNAKDGKSGDGLIEGTSYKWDGDVRKIRIPYQIYTGK</sequence>
<dbReference type="PANTHER" id="PTHR46847:SF1">
    <property type="entry name" value="D-ALLOSE-BINDING PERIPLASMIC PROTEIN-RELATED"/>
    <property type="match status" value="1"/>
</dbReference>
<dbReference type="SUPFAM" id="SSF53822">
    <property type="entry name" value="Periplasmic binding protein-like I"/>
    <property type="match status" value="1"/>
</dbReference>
<dbReference type="InterPro" id="IPR025997">
    <property type="entry name" value="SBP_2_dom"/>
</dbReference>
<organism evidence="9 10">
    <name type="scientific">Candidatus Onthovivens merdipullorum</name>
    <dbReference type="NCBI Taxonomy" id="2840889"/>
    <lineage>
        <taxon>Bacteria</taxon>
        <taxon>Bacillati</taxon>
        <taxon>Bacillota</taxon>
        <taxon>Bacilli</taxon>
        <taxon>Bacillales</taxon>
        <taxon>Candidatus Onthovivens</taxon>
    </lineage>
</organism>
<dbReference type="PANTHER" id="PTHR46847">
    <property type="entry name" value="D-ALLOSE-BINDING PERIPLASMIC PROTEIN-RELATED"/>
    <property type="match status" value="1"/>
</dbReference>
<keyword evidence="3" id="KW-0479">Metal-binding</keyword>
<comment type="subunit">
    <text evidence="5">The ABC transporter complex is composed of one ATP-binding protein (MglA), two transmembrane proteins (MglC) and a solute-binding protein (MglB).</text>
</comment>
<evidence type="ECO:0000256" key="6">
    <source>
        <dbReference type="ARBA" id="ARBA00034344"/>
    </source>
</evidence>
<dbReference type="AlphaFoldDB" id="A0A9D9DHS1"/>
<proteinExistence type="inferred from homology"/>
<feature type="signal peptide" evidence="7">
    <location>
        <begin position="1"/>
        <end position="20"/>
    </location>
</feature>
<evidence type="ECO:0000256" key="5">
    <source>
        <dbReference type="ARBA" id="ARBA00034323"/>
    </source>
</evidence>
<dbReference type="CDD" id="cd01539">
    <property type="entry name" value="PBP1_GGBP"/>
    <property type="match status" value="1"/>
</dbReference>
<dbReference type="GO" id="GO:0030313">
    <property type="term" value="C:cell envelope"/>
    <property type="evidence" value="ECO:0007669"/>
    <property type="project" value="UniProtKB-SubCell"/>
</dbReference>
<dbReference type="EMBL" id="JADIMY010000054">
    <property type="protein sequence ID" value="MBO8427421.1"/>
    <property type="molecule type" value="Genomic_DNA"/>
</dbReference>
<dbReference type="Proteomes" id="UP000823613">
    <property type="component" value="Unassembled WGS sequence"/>
</dbReference>
<dbReference type="GO" id="GO:0030246">
    <property type="term" value="F:carbohydrate binding"/>
    <property type="evidence" value="ECO:0007669"/>
    <property type="project" value="InterPro"/>
</dbReference>
<evidence type="ECO:0000313" key="9">
    <source>
        <dbReference type="EMBL" id="MBO8427421.1"/>
    </source>
</evidence>
<dbReference type="PROSITE" id="PS51257">
    <property type="entry name" value="PROKAR_LIPOPROTEIN"/>
    <property type="match status" value="1"/>
</dbReference>
<gene>
    <name evidence="9" type="ORF">IAC58_02535</name>
</gene>
<dbReference type="Pfam" id="PF13407">
    <property type="entry name" value="Peripla_BP_4"/>
    <property type="match status" value="1"/>
</dbReference>
<feature type="chain" id="PRO_5039088122" description="D-galactose/methyl-galactoside binding periplasmic protein MglB" evidence="7">
    <location>
        <begin position="21"/>
        <end position="350"/>
    </location>
</feature>
<name>A0A9D9DHS1_9BACL</name>
<protein>
    <recommendedName>
        <fullName evidence="6">D-galactose/methyl-galactoside binding periplasmic protein MglB</fullName>
    </recommendedName>
</protein>
<evidence type="ECO:0000256" key="7">
    <source>
        <dbReference type="SAM" id="SignalP"/>
    </source>
</evidence>
<keyword evidence="4 7" id="KW-0732">Signal</keyword>
<dbReference type="GO" id="GO:0046872">
    <property type="term" value="F:metal ion binding"/>
    <property type="evidence" value="ECO:0007669"/>
    <property type="project" value="UniProtKB-KW"/>
</dbReference>
<dbReference type="Gene3D" id="3.40.50.2300">
    <property type="match status" value="2"/>
</dbReference>
<evidence type="ECO:0000256" key="3">
    <source>
        <dbReference type="ARBA" id="ARBA00022723"/>
    </source>
</evidence>
<comment type="similarity">
    <text evidence="2">Belongs to the bacterial solute-binding protein 2 family.</text>
</comment>
<feature type="domain" description="Periplasmic binding protein" evidence="8">
    <location>
        <begin position="30"/>
        <end position="320"/>
    </location>
</feature>
<evidence type="ECO:0000256" key="1">
    <source>
        <dbReference type="ARBA" id="ARBA00004196"/>
    </source>
</evidence>
<evidence type="ECO:0000259" key="8">
    <source>
        <dbReference type="Pfam" id="PF13407"/>
    </source>
</evidence>
<evidence type="ECO:0000313" key="10">
    <source>
        <dbReference type="Proteomes" id="UP000823613"/>
    </source>
</evidence>
<comment type="subcellular location">
    <subcellularLocation>
        <location evidence="1">Cell envelope</location>
    </subcellularLocation>
</comment>
<dbReference type="InterPro" id="IPR028082">
    <property type="entry name" value="Peripla_BP_I"/>
</dbReference>
<evidence type="ECO:0000256" key="2">
    <source>
        <dbReference type="ARBA" id="ARBA00007639"/>
    </source>
</evidence>